<dbReference type="AlphaFoldDB" id="A0A2P5FL64"/>
<dbReference type="EMBL" id="JXTC01000024">
    <property type="protein sequence ID" value="PON98537.1"/>
    <property type="molecule type" value="Genomic_DNA"/>
</dbReference>
<organism evidence="1 2">
    <name type="scientific">Trema orientale</name>
    <name type="common">Charcoal tree</name>
    <name type="synonym">Celtis orientalis</name>
    <dbReference type="NCBI Taxonomy" id="63057"/>
    <lineage>
        <taxon>Eukaryota</taxon>
        <taxon>Viridiplantae</taxon>
        <taxon>Streptophyta</taxon>
        <taxon>Embryophyta</taxon>
        <taxon>Tracheophyta</taxon>
        <taxon>Spermatophyta</taxon>
        <taxon>Magnoliopsida</taxon>
        <taxon>eudicotyledons</taxon>
        <taxon>Gunneridae</taxon>
        <taxon>Pentapetalae</taxon>
        <taxon>rosids</taxon>
        <taxon>fabids</taxon>
        <taxon>Rosales</taxon>
        <taxon>Cannabaceae</taxon>
        <taxon>Trema</taxon>
    </lineage>
</organism>
<protein>
    <submittedName>
        <fullName evidence="1">Uncharacterized protein</fullName>
    </submittedName>
</protein>
<name>A0A2P5FL64_TREOI</name>
<sequence>MTILGGTRVGSQFRLQELFIPLSLLERPPNITKRGGGAKGSLWFVSQSSVKVKKEGLRCTIIESTYFHRSGQAVNPSGVTIEWAY</sequence>
<accession>A0A2P5FL64</accession>
<dbReference type="Proteomes" id="UP000237000">
    <property type="component" value="Unassembled WGS sequence"/>
</dbReference>
<comment type="caution">
    <text evidence="1">The sequence shown here is derived from an EMBL/GenBank/DDBJ whole genome shotgun (WGS) entry which is preliminary data.</text>
</comment>
<keyword evidence="2" id="KW-1185">Reference proteome</keyword>
<gene>
    <name evidence="1" type="ORF">TorRG33x02_057710</name>
</gene>
<evidence type="ECO:0000313" key="2">
    <source>
        <dbReference type="Proteomes" id="UP000237000"/>
    </source>
</evidence>
<evidence type="ECO:0000313" key="1">
    <source>
        <dbReference type="EMBL" id="PON98537.1"/>
    </source>
</evidence>
<dbReference type="InParanoid" id="A0A2P5FL64"/>
<reference evidence="2" key="1">
    <citation type="submission" date="2016-06" db="EMBL/GenBank/DDBJ databases">
        <title>Parallel loss of symbiosis genes in relatives of nitrogen-fixing non-legume Parasponia.</title>
        <authorList>
            <person name="Van Velzen R."/>
            <person name="Holmer R."/>
            <person name="Bu F."/>
            <person name="Rutten L."/>
            <person name="Van Zeijl A."/>
            <person name="Liu W."/>
            <person name="Santuari L."/>
            <person name="Cao Q."/>
            <person name="Sharma T."/>
            <person name="Shen D."/>
            <person name="Roswanjaya Y."/>
            <person name="Wardhani T."/>
            <person name="Kalhor M.S."/>
            <person name="Jansen J."/>
            <person name="Van den Hoogen J."/>
            <person name="Gungor B."/>
            <person name="Hartog M."/>
            <person name="Hontelez J."/>
            <person name="Verver J."/>
            <person name="Yang W.-C."/>
            <person name="Schijlen E."/>
            <person name="Repin R."/>
            <person name="Schilthuizen M."/>
            <person name="Schranz E."/>
            <person name="Heidstra R."/>
            <person name="Miyata K."/>
            <person name="Fedorova E."/>
            <person name="Kohlen W."/>
            <person name="Bisseling T."/>
            <person name="Smit S."/>
            <person name="Geurts R."/>
        </authorList>
    </citation>
    <scope>NUCLEOTIDE SEQUENCE [LARGE SCALE GENOMIC DNA]</scope>
    <source>
        <strain evidence="2">cv. RG33-2</strain>
    </source>
</reference>
<proteinExistence type="predicted"/>